<sequence>MLLRGRDNLANKGIASVSTELNYENFIIIPWLSVVLLDSYSGDHCICRVYYFINHER</sequence>
<organism evidence="1 2">
    <name type="scientific">Pseudoalteromonas haloplanktis</name>
    <name type="common">Alteromonas haloplanktis</name>
    <dbReference type="NCBI Taxonomy" id="228"/>
    <lineage>
        <taxon>Bacteria</taxon>
        <taxon>Pseudomonadati</taxon>
        <taxon>Pseudomonadota</taxon>
        <taxon>Gammaproteobacteria</taxon>
        <taxon>Alteromonadales</taxon>
        <taxon>Pseudoalteromonadaceae</taxon>
        <taxon>Pseudoalteromonas</taxon>
    </lineage>
</organism>
<dbReference type="AlphaFoldDB" id="A0A9W4VP09"/>
<name>A0A9W4VP09_PSEHA</name>
<keyword evidence="2" id="KW-1185">Reference proteome</keyword>
<proteinExistence type="predicted"/>
<evidence type="ECO:0000313" key="1">
    <source>
        <dbReference type="EMBL" id="CAH9054609.1"/>
    </source>
</evidence>
<evidence type="ECO:0000313" key="2">
    <source>
        <dbReference type="Proteomes" id="UP001152447"/>
    </source>
</evidence>
<dbReference type="Proteomes" id="UP001152447">
    <property type="component" value="Unassembled WGS sequence"/>
</dbReference>
<gene>
    <name evidence="1" type="ORF">PSEHALCIP103_01069</name>
</gene>
<dbReference type="EMBL" id="CAMAPB010000011">
    <property type="protein sequence ID" value="CAH9054609.1"/>
    <property type="molecule type" value="Genomic_DNA"/>
</dbReference>
<reference evidence="1" key="1">
    <citation type="submission" date="2022-07" db="EMBL/GenBank/DDBJ databases">
        <authorList>
            <person name="Criscuolo A."/>
        </authorList>
    </citation>
    <scope>NUCLEOTIDE SEQUENCE</scope>
    <source>
        <strain evidence="1">CIP103197</strain>
    </source>
</reference>
<accession>A0A9W4VP09</accession>
<protein>
    <submittedName>
        <fullName evidence="1">Uncharacterized protein</fullName>
    </submittedName>
</protein>
<comment type="caution">
    <text evidence="1">The sequence shown here is derived from an EMBL/GenBank/DDBJ whole genome shotgun (WGS) entry which is preliminary data.</text>
</comment>